<dbReference type="SUPFAM" id="SSF52540">
    <property type="entry name" value="P-loop containing nucleoside triphosphate hydrolases"/>
    <property type="match status" value="1"/>
</dbReference>
<dbReference type="Gene3D" id="3.40.50.300">
    <property type="entry name" value="P-loop containing nucleotide triphosphate hydrolases"/>
    <property type="match status" value="1"/>
</dbReference>
<dbReference type="AlphaFoldDB" id="A0A915MCH4"/>
<proteinExistence type="predicted"/>
<feature type="domain" description="Helicase C-terminal" evidence="1">
    <location>
        <begin position="1"/>
        <end position="90"/>
    </location>
</feature>
<dbReference type="WBParaSite" id="scaffold34609_cov271.g21461">
    <property type="protein sequence ID" value="scaffold34609_cov271.g21461"/>
    <property type="gene ID" value="scaffold34609_cov271.g21461"/>
</dbReference>
<reference evidence="3" key="1">
    <citation type="submission" date="2022-11" db="UniProtKB">
        <authorList>
            <consortium name="WormBaseParasite"/>
        </authorList>
    </citation>
    <scope>IDENTIFICATION</scope>
</reference>
<dbReference type="CDD" id="cd18787">
    <property type="entry name" value="SF2_C_DEAD"/>
    <property type="match status" value="1"/>
</dbReference>
<dbReference type="Pfam" id="PF00271">
    <property type="entry name" value="Helicase_C"/>
    <property type="match status" value="1"/>
</dbReference>
<dbReference type="InterPro" id="IPR027417">
    <property type="entry name" value="P-loop_NTPase"/>
</dbReference>
<protein>
    <submittedName>
        <fullName evidence="3">Helicase C-terminal domain-containing protein</fullName>
    </submittedName>
</protein>
<organism evidence="2 3">
    <name type="scientific">Meloidogyne javanica</name>
    <name type="common">Root-knot nematode worm</name>
    <dbReference type="NCBI Taxonomy" id="6303"/>
    <lineage>
        <taxon>Eukaryota</taxon>
        <taxon>Metazoa</taxon>
        <taxon>Ecdysozoa</taxon>
        <taxon>Nematoda</taxon>
        <taxon>Chromadorea</taxon>
        <taxon>Rhabditida</taxon>
        <taxon>Tylenchina</taxon>
        <taxon>Tylenchomorpha</taxon>
        <taxon>Tylenchoidea</taxon>
        <taxon>Meloidogynidae</taxon>
        <taxon>Meloidogyninae</taxon>
        <taxon>Meloidogyne</taxon>
        <taxon>Meloidogyne incognita group</taxon>
    </lineage>
</organism>
<dbReference type="PANTHER" id="PTHR47958">
    <property type="entry name" value="ATP-DEPENDENT RNA HELICASE DBP3"/>
    <property type="match status" value="1"/>
</dbReference>
<evidence type="ECO:0000313" key="3">
    <source>
        <dbReference type="WBParaSite" id="scaffold34609_cov271.g21461"/>
    </source>
</evidence>
<accession>A0A915MCH4</accession>
<evidence type="ECO:0000259" key="1">
    <source>
        <dbReference type="PROSITE" id="PS51194"/>
    </source>
</evidence>
<name>A0A915MCH4_MELJA</name>
<keyword evidence="2" id="KW-1185">Reference proteome</keyword>
<dbReference type="InterPro" id="IPR001650">
    <property type="entry name" value="Helicase_C-like"/>
</dbReference>
<dbReference type="Proteomes" id="UP000887561">
    <property type="component" value="Unplaced"/>
</dbReference>
<evidence type="ECO:0000313" key="2">
    <source>
        <dbReference type="Proteomes" id="UP000887561"/>
    </source>
</evidence>
<sequence>GEYDILVSNDLLARGMNFPNVDHVINYDLPTPENLVQYIHAVGRTGRAGNAGLATSFFDPFGPDSLLAKSLIVILEQSMQFVPEFLRDIVRHQQRIAEQCEQYQHSDTYEEIDDMDFTKDTSECSSSVGKSFSQDSINARILFKACRDAESKSLISITETSSSKSFDNQVDEQEIQKQLKFLNAYLDSSDINLVCQQDRRHFSLQNG</sequence>
<dbReference type="PROSITE" id="PS51194">
    <property type="entry name" value="HELICASE_CTER"/>
    <property type="match status" value="1"/>
</dbReference>